<accession>A0AAD5UHT3</accession>
<keyword evidence="5" id="KW-0804">Transcription</keyword>
<organism evidence="7 8">
    <name type="scientific">Boothiomyces macroporosus</name>
    <dbReference type="NCBI Taxonomy" id="261099"/>
    <lineage>
        <taxon>Eukaryota</taxon>
        <taxon>Fungi</taxon>
        <taxon>Fungi incertae sedis</taxon>
        <taxon>Chytridiomycota</taxon>
        <taxon>Chytridiomycota incertae sedis</taxon>
        <taxon>Chytridiomycetes</taxon>
        <taxon>Rhizophydiales</taxon>
        <taxon>Terramycetaceae</taxon>
        <taxon>Boothiomyces</taxon>
    </lineage>
</organism>
<dbReference type="GO" id="GO:0001006">
    <property type="term" value="F:RNA polymerase III type 3 promoter sequence-specific DNA binding"/>
    <property type="evidence" value="ECO:0007669"/>
    <property type="project" value="TreeGrafter"/>
</dbReference>
<evidence type="ECO:0000256" key="1">
    <source>
        <dbReference type="ARBA" id="ARBA00004123"/>
    </source>
</evidence>
<dbReference type="GO" id="GO:0042795">
    <property type="term" value="P:snRNA transcription by RNA polymerase II"/>
    <property type="evidence" value="ECO:0007669"/>
    <property type="project" value="TreeGrafter"/>
</dbReference>
<evidence type="ECO:0000313" key="7">
    <source>
        <dbReference type="EMBL" id="KAJ3258081.1"/>
    </source>
</evidence>
<dbReference type="PANTHER" id="PTHR13421:SF16">
    <property type="entry name" value="SNRNA-ACTIVATING PROTEIN COMPLEX SUBUNIT 3"/>
    <property type="match status" value="1"/>
</dbReference>
<evidence type="ECO:0000256" key="6">
    <source>
        <dbReference type="ARBA" id="ARBA00023242"/>
    </source>
</evidence>
<evidence type="ECO:0000313" key="8">
    <source>
        <dbReference type="Proteomes" id="UP001210925"/>
    </source>
</evidence>
<reference evidence="7" key="1">
    <citation type="submission" date="2020-05" db="EMBL/GenBank/DDBJ databases">
        <title>Phylogenomic resolution of chytrid fungi.</title>
        <authorList>
            <person name="Stajich J.E."/>
            <person name="Amses K."/>
            <person name="Simmons R."/>
            <person name="Seto K."/>
            <person name="Myers J."/>
            <person name="Bonds A."/>
            <person name="Quandt C.A."/>
            <person name="Barry K."/>
            <person name="Liu P."/>
            <person name="Grigoriev I."/>
            <person name="Longcore J.E."/>
            <person name="James T.Y."/>
        </authorList>
    </citation>
    <scope>NUCLEOTIDE SEQUENCE</scope>
    <source>
        <strain evidence="7">PLAUS21</strain>
    </source>
</reference>
<keyword evidence="8" id="KW-1185">Reference proteome</keyword>
<comment type="similarity">
    <text evidence="2">Belongs to the SNAPC3/SRD2 family.</text>
</comment>
<proteinExistence type="inferred from homology"/>
<dbReference type="GO" id="GO:0001046">
    <property type="term" value="F:core promoter sequence-specific DNA binding"/>
    <property type="evidence" value="ECO:0007669"/>
    <property type="project" value="TreeGrafter"/>
</dbReference>
<name>A0AAD5UHT3_9FUNG</name>
<dbReference type="PANTHER" id="PTHR13421">
    <property type="entry name" value="SNRNA-ACTIVATING PROTEIN COMPLEX SUBUNIT 3"/>
    <property type="match status" value="1"/>
</dbReference>
<comment type="subcellular location">
    <subcellularLocation>
        <location evidence="1">Nucleus</location>
    </subcellularLocation>
</comment>
<dbReference type="AlphaFoldDB" id="A0AAD5UHT3"/>
<gene>
    <name evidence="7" type="primary">SNAPC3</name>
    <name evidence="7" type="ORF">HK103_004074</name>
</gene>
<evidence type="ECO:0000256" key="4">
    <source>
        <dbReference type="ARBA" id="ARBA00023125"/>
    </source>
</evidence>
<evidence type="ECO:0000256" key="3">
    <source>
        <dbReference type="ARBA" id="ARBA00023015"/>
    </source>
</evidence>
<dbReference type="GO" id="GO:0019185">
    <property type="term" value="C:snRNA-activating protein complex"/>
    <property type="evidence" value="ECO:0007669"/>
    <property type="project" value="TreeGrafter"/>
</dbReference>
<protein>
    <submittedName>
        <fullName evidence="7">Small nuclear RNA activating complex, polypeptide 3</fullName>
    </submittedName>
</protein>
<dbReference type="Proteomes" id="UP001210925">
    <property type="component" value="Unassembled WGS sequence"/>
</dbReference>
<dbReference type="GO" id="GO:0003681">
    <property type="term" value="F:bent DNA binding"/>
    <property type="evidence" value="ECO:0007669"/>
    <property type="project" value="TreeGrafter"/>
</dbReference>
<keyword evidence="4" id="KW-0238">DNA-binding</keyword>
<keyword evidence="3" id="KW-0805">Transcription regulation</keyword>
<comment type="caution">
    <text evidence="7">The sequence shown here is derived from an EMBL/GenBank/DDBJ whole genome shotgun (WGS) entry which is preliminary data.</text>
</comment>
<dbReference type="GO" id="GO:0000978">
    <property type="term" value="F:RNA polymerase II cis-regulatory region sequence-specific DNA binding"/>
    <property type="evidence" value="ECO:0007669"/>
    <property type="project" value="TreeGrafter"/>
</dbReference>
<dbReference type="GO" id="GO:0005634">
    <property type="term" value="C:nucleus"/>
    <property type="evidence" value="ECO:0007669"/>
    <property type="project" value="UniProtKB-SubCell"/>
</dbReference>
<evidence type="ECO:0000256" key="5">
    <source>
        <dbReference type="ARBA" id="ARBA00023163"/>
    </source>
</evidence>
<sequence length="264" mass="31089">MRWTPRTFLEELNAIDLTEYYVKHPEPKLLEIEPIEFESTVYDISQIMPKPIERKEYIESMELVLEISFYTDNQMVSKYKFLGSHTLGKLRETLLCMADYTVLENETDLSEYILAESCVYTGQPSTVTKMKEWERKQIILGNEVSFEYKPMDTKLLDMVLKFDAPYLLVHQGTCKHTFQVNQVRLLHPAMDPKYIQDYPKAIYQEKLVRPTCAACRYGDPKFSVFNSRECYDGCMWCHQCFYRVFVKGGSVDDTIKYVRMNVTI</sequence>
<dbReference type="InterPro" id="IPR022042">
    <property type="entry name" value="snRNA-activating_su3"/>
</dbReference>
<evidence type="ECO:0000256" key="2">
    <source>
        <dbReference type="ARBA" id="ARBA00010410"/>
    </source>
</evidence>
<dbReference type="Pfam" id="PF12251">
    <property type="entry name" value="SNAPC3"/>
    <property type="match status" value="1"/>
</dbReference>
<keyword evidence="6" id="KW-0539">Nucleus</keyword>
<dbReference type="EMBL" id="JADGKB010000031">
    <property type="protein sequence ID" value="KAJ3258081.1"/>
    <property type="molecule type" value="Genomic_DNA"/>
</dbReference>
<dbReference type="GO" id="GO:0042796">
    <property type="term" value="P:snRNA transcription by RNA polymerase III"/>
    <property type="evidence" value="ECO:0007669"/>
    <property type="project" value="TreeGrafter"/>
</dbReference>